<evidence type="ECO:0000256" key="7">
    <source>
        <dbReference type="RuleBase" id="RU363032"/>
    </source>
</evidence>
<feature type="domain" description="ABC transmembrane type-1" evidence="8">
    <location>
        <begin position="68"/>
        <end position="259"/>
    </location>
</feature>
<dbReference type="PROSITE" id="PS50928">
    <property type="entry name" value="ABC_TM1"/>
    <property type="match status" value="1"/>
</dbReference>
<feature type="transmembrane region" description="Helical" evidence="7">
    <location>
        <begin position="180"/>
        <end position="205"/>
    </location>
</feature>
<organism evidence="9 10">
    <name type="scientific">Anaerocolumna sedimenticola</name>
    <dbReference type="NCBI Taxonomy" id="2696063"/>
    <lineage>
        <taxon>Bacteria</taxon>
        <taxon>Bacillati</taxon>
        <taxon>Bacillota</taxon>
        <taxon>Clostridia</taxon>
        <taxon>Lachnospirales</taxon>
        <taxon>Lachnospiraceae</taxon>
        <taxon>Anaerocolumna</taxon>
    </lineage>
</organism>
<feature type="transmembrane region" description="Helical" evidence="7">
    <location>
        <begin position="238"/>
        <end position="259"/>
    </location>
</feature>
<evidence type="ECO:0000256" key="1">
    <source>
        <dbReference type="ARBA" id="ARBA00004651"/>
    </source>
</evidence>
<evidence type="ECO:0000313" key="10">
    <source>
        <dbReference type="Proteomes" id="UP000464314"/>
    </source>
</evidence>
<feature type="transmembrane region" description="Helical" evidence="7">
    <location>
        <begin position="104"/>
        <end position="125"/>
    </location>
</feature>
<protein>
    <submittedName>
        <fullName evidence="9">ABC transporter permease subunit</fullName>
    </submittedName>
</protein>
<dbReference type="Proteomes" id="UP000464314">
    <property type="component" value="Chromosome"/>
</dbReference>
<evidence type="ECO:0000313" key="9">
    <source>
        <dbReference type="EMBL" id="QHQ60231.1"/>
    </source>
</evidence>
<dbReference type="PANTHER" id="PTHR43744">
    <property type="entry name" value="ABC TRANSPORTER PERMEASE PROTEIN MG189-RELATED-RELATED"/>
    <property type="match status" value="1"/>
</dbReference>
<evidence type="ECO:0000259" key="8">
    <source>
        <dbReference type="PROSITE" id="PS50928"/>
    </source>
</evidence>
<feature type="transmembrane region" description="Helical" evidence="7">
    <location>
        <begin position="72"/>
        <end position="92"/>
    </location>
</feature>
<evidence type="ECO:0000256" key="2">
    <source>
        <dbReference type="ARBA" id="ARBA00022448"/>
    </source>
</evidence>
<dbReference type="GO" id="GO:0005886">
    <property type="term" value="C:plasma membrane"/>
    <property type="evidence" value="ECO:0007669"/>
    <property type="project" value="UniProtKB-SubCell"/>
</dbReference>
<sequence>MKNIKTVLLTIALFLFGCICIYPLIYLLFYSLKTNEEIFYINPFGFPENPQFNNYIDAINAFNIPGFFKNSILVSAFSIIGVMILALPFAYATTRMKWKMKNAAATYLTLGLFIPIQVIVLPLAILVRQMHLSNTYLALIIPYIAFNVSFSSMILATSFRALPKEMEESAFMDGASIYRTFLHIIMPLAKPAIATAIIFVFLGVWNEYTVASIFITDNAIKTLPVGLASFTGEHSTDWGAMGASLMIASIPTIIIYIIFSEQIEKALTIGGAVKG</sequence>
<dbReference type="PROSITE" id="PS51257">
    <property type="entry name" value="PROKAR_LIPOPROTEIN"/>
    <property type="match status" value="1"/>
</dbReference>
<dbReference type="Pfam" id="PF00528">
    <property type="entry name" value="BPD_transp_1"/>
    <property type="match status" value="1"/>
</dbReference>
<dbReference type="RefSeq" id="WP_161837067.1">
    <property type="nucleotide sequence ID" value="NZ_CP048000.1"/>
</dbReference>
<dbReference type="KEGG" id="anr:Ana3638_05105"/>
<feature type="transmembrane region" description="Helical" evidence="7">
    <location>
        <begin position="7"/>
        <end position="29"/>
    </location>
</feature>
<dbReference type="GO" id="GO:0055085">
    <property type="term" value="P:transmembrane transport"/>
    <property type="evidence" value="ECO:0007669"/>
    <property type="project" value="InterPro"/>
</dbReference>
<keyword evidence="5 7" id="KW-1133">Transmembrane helix</keyword>
<dbReference type="CDD" id="cd06261">
    <property type="entry name" value="TM_PBP2"/>
    <property type="match status" value="1"/>
</dbReference>
<dbReference type="InterPro" id="IPR000515">
    <property type="entry name" value="MetI-like"/>
</dbReference>
<dbReference type="AlphaFoldDB" id="A0A6P1TJL1"/>
<evidence type="ECO:0000256" key="5">
    <source>
        <dbReference type="ARBA" id="ARBA00022989"/>
    </source>
</evidence>
<keyword evidence="6 7" id="KW-0472">Membrane</keyword>
<keyword evidence="4 7" id="KW-0812">Transmembrane</keyword>
<reference evidence="9 10" key="1">
    <citation type="submission" date="2020-01" db="EMBL/GenBank/DDBJ databases">
        <title>Genome analysis of Anaerocolumna sp. CBA3638.</title>
        <authorList>
            <person name="Kim J."/>
            <person name="Roh S.W."/>
        </authorList>
    </citation>
    <scope>NUCLEOTIDE SEQUENCE [LARGE SCALE GENOMIC DNA]</scope>
    <source>
        <strain evidence="9 10">CBA3638</strain>
    </source>
</reference>
<proteinExistence type="inferred from homology"/>
<dbReference type="EMBL" id="CP048000">
    <property type="protein sequence ID" value="QHQ60231.1"/>
    <property type="molecule type" value="Genomic_DNA"/>
</dbReference>
<accession>A0A6P1TJL1</accession>
<evidence type="ECO:0000256" key="6">
    <source>
        <dbReference type="ARBA" id="ARBA00023136"/>
    </source>
</evidence>
<dbReference type="SUPFAM" id="SSF161098">
    <property type="entry name" value="MetI-like"/>
    <property type="match status" value="1"/>
</dbReference>
<gene>
    <name evidence="9" type="ORF">Ana3638_05105</name>
</gene>
<dbReference type="InterPro" id="IPR035906">
    <property type="entry name" value="MetI-like_sf"/>
</dbReference>
<feature type="transmembrane region" description="Helical" evidence="7">
    <location>
        <begin position="137"/>
        <end position="159"/>
    </location>
</feature>
<keyword evidence="3" id="KW-1003">Cell membrane</keyword>
<name>A0A6P1TJL1_9FIRM</name>
<dbReference type="Gene3D" id="1.10.3720.10">
    <property type="entry name" value="MetI-like"/>
    <property type="match status" value="1"/>
</dbReference>
<comment type="similarity">
    <text evidence="7">Belongs to the binding-protein-dependent transport system permease family.</text>
</comment>
<keyword evidence="2 7" id="KW-0813">Transport</keyword>
<comment type="subcellular location">
    <subcellularLocation>
        <location evidence="1 7">Cell membrane</location>
        <topology evidence="1 7">Multi-pass membrane protein</topology>
    </subcellularLocation>
</comment>
<keyword evidence="10" id="KW-1185">Reference proteome</keyword>
<dbReference type="PANTHER" id="PTHR43744:SF8">
    <property type="entry name" value="SN-GLYCEROL-3-PHOSPHATE TRANSPORT SYSTEM PERMEASE PROTEIN UGPE"/>
    <property type="match status" value="1"/>
</dbReference>
<evidence type="ECO:0000256" key="4">
    <source>
        <dbReference type="ARBA" id="ARBA00022692"/>
    </source>
</evidence>
<evidence type="ECO:0000256" key="3">
    <source>
        <dbReference type="ARBA" id="ARBA00022475"/>
    </source>
</evidence>